<evidence type="ECO:0000313" key="2">
    <source>
        <dbReference type="EMBL" id="MBB5954010.1"/>
    </source>
</evidence>
<feature type="transmembrane region" description="Helical" evidence="1">
    <location>
        <begin position="45"/>
        <end position="66"/>
    </location>
</feature>
<keyword evidence="1" id="KW-0472">Membrane</keyword>
<feature type="transmembrane region" description="Helical" evidence="1">
    <location>
        <begin position="6"/>
        <end position="24"/>
    </location>
</feature>
<evidence type="ECO:0000313" key="3">
    <source>
        <dbReference type="Proteomes" id="UP000547510"/>
    </source>
</evidence>
<protein>
    <submittedName>
        <fullName evidence="2">Uncharacterized protein</fullName>
    </submittedName>
</protein>
<keyword evidence="3" id="KW-1185">Reference proteome</keyword>
<comment type="caution">
    <text evidence="2">The sequence shown here is derived from an EMBL/GenBank/DDBJ whole genome shotgun (WGS) entry which is preliminary data.</text>
</comment>
<organism evidence="2 3">
    <name type="scientific">Saccharothrix tamanrassetensis</name>
    <dbReference type="NCBI Taxonomy" id="1051531"/>
    <lineage>
        <taxon>Bacteria</taxon>
        <taxon>Bacillati</taxon>
        <taxon>Actinomycetota</taxon>
        <taxon>Actinomycetes</taxon>
        <taxon>Pseudonocardiales</taxon>
        <taxon>Pseudonocardiaceae</taxon>
        <taxon>Saccharothrix</taxon>
    </lineage>
</organism>
<accession>A0A841CAK2</accession>
<proteinExistence type="predicted"/>
<gene>
    <name evidence="2" type="ORF">FHS29_000580</name>
</gene>
<dbReference type="EMBL" id="JACHJN010000001">
    <property type="protein sequence ID" value="MBB5954010.1"/>
    <property type="molecule type" value="Genomic_DNA"/>
</dbReference>
<name>A0A841CAK2_9PSEU</name>
<dbReference type="AlphaFoldDB" id="A0A841CAK2"/>
<evidence type="ECO:0000256" key="1">
    <source>
        <dbReference type="SAM" id="Phobius"/>
    </source>
</evidence>
<dbReference type="RefSeq" id="WP_184687890.1">
    <property type="nucleotide sequence ID" value="NZ_JACHJN010000001.1"/>
</dbReference>
<dbReference type="Proteomes" id="UP000547510">
    <property type="component" value="Unassembled WGS sequence"/>
</dbReference>
<keyword evidence="1" id="KW-0812">Transmembrane</keyword>
<keyword evidence="1" id="KW-1133">Transmembrane helix</keyword>
<sequence length="134" mass="13710">MGLLRTWMGAAIFGGVPSTVHALLTGRDALAATKAAGTLLGRPGVARGVLAHVGVSVFWTAVLAAVDRRRPLGVAGGALAGALVAAVDLEVVGRRYPAVRALPRGPQWADHVAFGVLVGASLRASRRARESTLD</sequence>
<reference evidence="2 3" key="1">
    <citation type="submission" date="2020-08" db="EMBL/GenBank/DDBJ databases">
        <title>Genomic Encyclopedia of Type Strains, Phase III (KMG-III): the genomes of soil and plant-associated and newly described type strains.</title>
        <authorList>
            <person name="Whitman W."/>
        </authorList>
    </citation>
    <scope>NUCLEOTIDE SEQUENCE [LARGE SCALE GENOMIC DNA]</scope>
    <source>
        <strain evidence="2 3">CECT 8640</strain>
    </source>
</reference>